<dbReference type="RefSeq" id="WP_235039027.1">
    <property type="nucleotide sequence ID" value="NZ_FWXV01000007.1"/>
</dbReference>
<evidence type="ECO:0008006" key="3">
    <source>
        <dbReference type="Google" id="ProtNLM"/>
    </source>
</evidence>
<keyword evidence="2" id="KW-1185">Reference proteome</keyword>
<name>A0A1W2FJ78_KIBAR</name>
<protein>
    <recommendedName>
        <fullName evidence="3">DUF3558 domain-containing protein</fullName>
    </recommendedName>
</protein>
<sequence length="222" mass="22973">MPGFFTDKNGVVRPLNGKKSKSGAVVALAAAGVIAVGAGAATGGAGASTAAVSAGSSTGSGAAQAIRVRAKSSKDSARKGRHDEAWRRMSWKSVKRLAKQQLRCGPQSYGEVQQFFLRNPCKSLDRMLVHLTDDDGSSLAVMVAWVRMPKTTSAQGLRRLADKYGTGCVTPVAGSPKPTGQHYASRRSGALVVIAEAEPVSGRPTDEALNAAADIAAQFPPP</sequence>
<evidence type="ECO:0000313" key="1">
    <source>
        <dbReference type="EMBL" id="SMD21766.1"/>
    </source>
</evidence>
<dbReference type="EMBL" id="FWXV01000007">
    <property type="protein sequence ID" value="SMD21766.1"/>
    <property type="molecule type" value="Genomic_DNA"/>
</dbReference>
<proteinExistence type="predicted"/>
<dbReference type="Proteomes" id="UP000192674">
    <property type="component" value="Unassembled WGS sequence"/>
</dbReference>
<gene>
    <name evidence="1" type="ORF">SAMN05661093_07050</name>
</gene>
<reference evidence="1 2" key="1">
    <citation type="submission" date="2017-04" db="EMBL/GenBank/DDBJ databases">
        <authorList>
            <person name="Afonso C.L."/>
            <person name="Miller P.J."/>
            <person name="Scott M.A."/>
            <person name="Spackman E."/>
            <person name="Goraichik I."/>
            <person name="Dimitrov K.M."/>
            <person name="Suarez D.L."/>
            <person name="Swayne D.E."/>
        </authorList>
    </citation>
    <scope>NUCLEOTIDE SEQUENCE [LARGE SCALE GENOMIC DNA]</scope>
    <source>
        <strain evidence="1 2">DSM 43828</strain>
    </source>
</reference>
<organism evidence="1 2">
    <name type="scientific">Kibdelosporangium aridum</name>
    <dbReference type="NCBI Taxonomy" id="2030"/>
    <lineage>
        <taxon>Bacteria</taxon>
        <taxon>Bacillati</taxon>
        <taxon>Actinomycetota</taxon>
        <taxon>Actinomycetes</taxon>
        <taxon>Pseudonocardiales</taxon>
        <taxon>Pseudonocardiaceae</taxon>
        <taxon>Kibdelosporangium</taxon>
    </lineage>
</organism>
<evidence type="ECO:0000313" key="2">
    <source>
        <dbReference type="Proteomes" id="UP000192674"/>
    </source>
</evidence>
<accession>A0A1W2FJ78</accession>
<dbReference type="AlphaFoldDB" id="A0A1W2FJ78"/>